<dbReference type="AlphaFoldDB" id="A0AAE1U3Z4"/>
<feature type="compositionally biased region" description="Polar residues" evidence="13">
    <location>
        <begin position="29"/>
        <end position="39"/>
    </location>
</feature>
<dbReference type="Pfam" id="PF13359">
    <property type="entry name" value="DDE_Tnp_4"/>
    <property type="match status" value="1"/>
</dbReference>
<organism evidence="15 16">
    <name type="scientific">Petrolisthes manimaculis</name>
    <dbReference type="NCBI Taxonomy" id="1843537"/>
    <lineage>
        <taxon>Eukaryota</taxon>
        <taxon>Metazoa</taxon>
        <taxon>Ecdysozoa</taxon>
        <taxon>Arthropoda</taxon>
        <taxon>Crustacea</taxon>
        <taxon>Multicrustacea</taxon>
        <taxon>Malacostraca</taxon>
        <taxon>Eumalacostraca</taxon>
        <taxon>Eucarida</taxon>
        <taxon>Decapoda</taxon>
        <taxon>Pleocyemata</taxon>
        <taxon>Anomura</taxon>
        <taxon>Galatheoidea</taxon>
        <taxon>Porcellanidae</taxon>
        <taxon>Petrolisthes</taxon>
    </lineage>
</organism>
<dbReference type="PANTHER" id="PTHR22930:SF286">
    <property type="entry name" value="NUCLEASE HARBI1"/>
    <property type="match status" value="1"/>
</dbReference>
<evidence type="ECO:0000256" key="9">
    <source>
        <dbReference type="ARBA" id="ARBA00022801"/>
    </source>
</evidence>
<evidence type="ECO:0000256" key="2">
    <source>
        <dbReference type="ARBA" id="ARBA00004123"/>
    </source>
</evidence>
<evidence type="ECO:0000256" key="12">
    <source>
        <dbReference type="ARBA" id="ARBA00045850"/>
    </source>
</evidence>
<reference evidence="15" key="1">
    <citation type="submission" date="2023-11" db="EMBL/GenBank/DDBJ databases">
        <title>Genome assemblies of two species of porcelain crab, Petrolisthes cinctipes and Petrolisthes manimaculis (Anomura: Porcellanidae).</title>
        <authorList>
            <person name="Angst P."/>
        </authorList>
    </citation>
    <scope>NUCLEOTIDE SEQUENCE</scope>
    <source>
        <strain evidence="15">PB745_02</strain>
        <tissue evidence="15">Gill</tissue>
    </source>
</reference>
<evidence type="ECO:0000259" key="14">
    <source>
        <dbReference type="Pfam" id="PF13359"/>
    </source>
</evidence>
<evidence type="ECO:0000256" key="1">
    <source>
        <dbReference type="ARBA" id="ARBA00001968"/>
    </source>
</evidence>
<keyword evidence="10" id="KW-0539">Nucleus</keyword>
<evidence type="ECO:0000313" key="16">
    <source>
        <dbReference type="Proteomes" id="UP001292094"/>
    </source>
</evidence>
<evidence type="ECO:0000256" key="4">
    <source>
        <dbReference type="ARBA" id="ARBA00006958"/>
    </source>
</evidence>
<dbReference type="PRINTS" id="PR02086">
    <property type="entry name" value="PUTNUCHARBI1"/>
</dbReference>
<evidence type="ECO:0000256" key="6">
    <source>
        <dbReference type="ARBA" id="ARBA00022490"/>
    </source>
</evidence>
<feature type="domain" description="DDE Tnp4" evidence="14">
    <location>
        <begin position="125"/>
        <end position="276"/>
    </location>
</feature>
<dbReference type="GO" id="GO:0046872">
    <property type="term" value="F:metal ion binding"/>
    <property type="evidence" value="ECO:0007669"/>
    <property type="project" value="UniProtKB-KW"/>
</dbReference>
<dbReference type="GO" id="GO:0005634">
    <property type="term" value="C:nucleus"/>
    <property type="evidence" value="ECO:0007669"/>
    <property type="project" value="UniProtKB-SubCell"/>
</dbReference>
<evidence type="ECO:0000313" key="15">
    <source>
        <dbReference type="EMBL" id="KAK4309423.1"/>
    </source>
</evidence>
<comment type="similarity">
    <text evidence="4">Belongs to the HARBI1 family.</text>
</comment>
<dbReference type="GO" id="GO:0004518">
    <property type="term" value="F:nuclease activity"/>
    <property type="evidence" value="ECO:0007669"/>
    <property type="project" value="UniProtKB-KW"/>
</dbReference>
<evidence type="ECO:0000256" key="11">
    <source>
        <dbReference type="ARBA" id="ARBA00030126"/>
    </source>
</evidence>
<gene>
    <name evidence="15" type="ORF">Pmani_018920</name>
</gene>
<dbReference type="GO" id="GO:0005737">
    <property type="term" value="C:cytoplasm"/>
    <property type="evidence" value="ECO:0007669"/>
    <property type="project" value="UniProtKB-SubCell"/>
</dbReference>
<name>A0AAE1U3Z4_9EUCA</name>
<evidence type="ECO:0000256" key="5">
    <source>
        <dbReference type="ARBA" id="ARBA00015519"/>
    </source>
</evidence>
<comment type="caution">
    <text evidence="15">The sequence shown here is derived from an EMBL/GenBank/DDBJ whole genome shotgun (WGS) entry which is preliminary data.</text>
</comment>
<accession>A0AAE1U3Z4</accession>
<evidence type="ECO:0000256" key="7">
    <source>
        <dbReference type="ARBA" id="ARBA00022722"/>
    </source>
</evidence>
<evidence type="ECO:0000256" key="3">
    <source>
        <dbReference type="ARBA" id="ARBA00004496"/>
    </source>
</evidence>
<dbReference type="InterPro" id="IPR026103">
    <property type="entry name" value="HARBI1_animal"/>
</dbReference>
<evidence type="ECO:0000256" key="10">
    <source>
        <dbReference type="ARBA" id="ARBA00023242"/>
    </source>
</evidence>
<evidence type="ECO:0000256" key="13">
    <source>
        <dbReference type="SAM" id="MobiDB-lite"/>
    </source>
</evidence>
<protein>
    <recommendedName>
        <fullName evidence="5">Putative nuclease HARBI1</fullName>
    </recommendedName>
    <alternativeName>
        <fullName evidence="11">Harbinger transposase-derived nuclease</fullName>
    </alternativeName>
</protein>
<comment type="function">
    <text evidence="12">Transposase-derived protein that may have nuclease activity. Does not have transposase activity.</text>
</comment>
<comment type="cofactor">
    <cofactor evidence="1">
        <name>a divalent metal cation</name>
        <dbReference type="ChEBI" id="CHEBI:60240"/>
    </cofactor>
</comment>
<keyword evidence="6" id="KW-0963">Cytoplasm</keyword>
<dbReference type="Proteomes" id="UP001292094">
    <property type="component" value="Unassembled WGS sequence"/>
</dbReference>
<comment type="subcellular location">
    <subcellularLocation>
        <location evidence="3">Cytoplasm</location>
    </subcellularLocation>
    <subcellularLocation>
        <location evidence="2">Nucleus</location>
    </subcellularLocation>
</comment>
<feature type="region of interest" description="Disordered" evidence="13">
    <location>
        <begin position="29"/>
        <end position="49"/>
    </location>
</feature>
<dbReference type="GO" id="GO:0016787">
    <property type="term" value="F:hydrolase activity"/>
    <property type="evidence" value="ECO:0007669"/>
    <property type="project" value="UniProtKB-KW"/>
</dbReference>
<dbReference type="InterPro" id="IPR027806">
    <property type="entry name" value="HARBI1_dom"/>
</dbReference>
<keyword evidence="9" id="KW-0378">Hydrolase</keyword>
<keyword evidence="16" id="KW-1185">Reference proteome</keyword>
<evidence type="ECO:0000256" key="8">
    <source>
        <dbReference type="ARBA" id="ARBA00022723"/>
    </source>
</evidence>
<keyword evidence="8" id="KW-0479">Metal-binding</keyword>
<sequence length="339" mass="38828">MTDAELIKRYRLDRAGIMLVTDLVRDNITSRSSTTNPQTTERRRKKPLTPETKIRVTLRYLATGKIKLGSSRQTVINVITETLNALSRNEIIRKYCKFPIREDDCRGKAKDFQELAGMPGVIGVIDATHIRIKAPEGNENVYINKRGLQSINAQFVFDAKYRITNVEARWPGSSHDVWVLNQSAINLYVFEKDRVPKGYHFLADRVYPSRKWLLIPYLKPEPGPEADFNRAHKKTWSVVERGIDQLKRRFQVLDGEITISPTMVCQIVRVCALLHNICKDRNISIPADGDMDIDGPAEVGIDEANNNNDQPTRALHPRAVTHKHEGRLYRNTFVNLHYT</sequence>
<keyword evidence="7" id="KW-0540">Nuclease</keyword>
<dbReference type="InterPro" id="IPR045249">
    <property type="entry name" value="HARBI1-like"/>
</dbReference>
<dbReference type="EMBL" id="JAWZYT010001752">
    <property type="protein sequence ID" value="KAK4309423.1"/>
    <property type="molecule type" value="Genomic_DNA"/>
</dbReference>
<dbReference type="PANTHER" id="PTHR22930">
    <property type="match status" value="1"/>
</dbReference>
<proteinExistence type="inferred from homology"/>